<comment type="caution">
    <text evidence="2">The sequence shown here is derived from an EMBL/GenBank/DDBJ whole genome shotgun (WGS) entry which is preliminary data.</text>
</comment>
<dbReference type="Proteomes" id="UP000618795">
    <property type="component" value="Unassembled WGS sequence"/>
</dbReference>
<keyword evidence="3" id="KW-1185">Reference proteome</keyword>
<dbReference type="Gene3D" id="2.40.370.10">
    <property type="entry name" value="AttH-like domain"/>
    <property type="match status" value="1"/>
</dbReference>
<dbReference type="EMBL" id="BMTD01000007">
    <property type="protein sequence ID" value="GGU98242.1"/>
    <property type="molecule type" value="Genomic_DNA"/>
</dbReference>
<dbReference type="RefSeq" id="WP_191874666.1">
    <property type="nucleotide sequence ID" value="NZ_BMTD01000007.1"/>
</dbReference>
<dbReference type="PANTHER" id="PTHR38591">
    <property type="entry name" value="HYDROLASE"/>
    <property type="match status" value="1"/>
</dbReference>
<reference evidence="2" key="2">
    <citation type="submission" date="2020-09" db="EMBL/GenBank/DDBJ databases">
        <authorList>
            <person name="Sun Q."/>
            <person name="Ohkuma M."/>
        </authorList>
    </citation>
    <scope>NUCLEOTIDE SEQUENCE</scope>
    <source>
        <strain evidence="2">JCM 4369</strain>
    </source>
</reference>
<name>A0A918MB16_9ACTN</name>
<sequence length="281" mass="29865">MTTTRPTLIDAAEGLAPTSPDNADSWWFCGRLHDGEKVFWVKIHTMLMQGACHSTVAVLQEGDGHSSGKQAVEALDDVKVAADSLHIQTSVLAVSGDLDHLDISGATDTASVRLTLRREEPVLYSGGSGVFPFFGGTTGQYALPGLVASGTITAEGTTHQVSGRTWLDRQWVSGATEPPRFTWLGLDLGEGRYLSVWDTVGDGTSWLTELRADGSHLITHARRADHDGHWVLTVPARDASLDVTHRGLPGSAFAYTGACQVTGTLAGEQITGHGYTDVIGS</sequence>
<dbReference type="SUPFAM" id="SSF159245">
    <property type="entry name" value="AttH-like"/>
    <property type="match status" value="1"/>
</dbReference>
<gene>
    <name evidence="2" type="ORF">GCM10010260_38050</name>
</gene>
<dbReference type="Pfam" id="PF07143">
    <property type="entry name" value="CrtC"/>
    <property type="match status" value="1"/>
</dbReference>
<evidence type="ECO:0000259" key="1">
    <source>
        <dbReference type="Pfam" id="PF07143"/>
    </source>
</evidence>
<evidence type="ECO:0000313" key="3">
    <source>
        <dbReference type="Proteomes" id="UP000618795"/>
    </source>
</evidence>
<dbReference type="AlphaFoldDB" id="A0A918MB16"/>
<accession>A0A918MB16</accession>
<dbReference type="PANTHER" id="PTHR38591:SF1">
    <property type="entry name" value="BLL1000 PROTEIN"/>
    <property type="match status" value="1"/>
</dbReference>
<reference evidence="2" key="1">
    <citation type="journal article" date="2014" name="Int. J. Syst. Evol. Microbiol.">
        <title>Complete genome sequence of Corynebacterium casei LMG S-19264T (=DSM 44701T), isolated from a smear-ripened cheese.</title>
        <authorList>
            <consortium name="US DOE Joint Genome Institute (JGI-PGF)"/>
            <person name="Walter F."/>
            <person name="Albersmeier A."/>
            <person name="Kalinowski J."/>
            <person name="Ruckert C."/>
        </authorList>
    </citation>
    <scope>NUCLEOTIDE SEQUENCE</scope>
    <source>
        <strain evidence="2">JCM 4369</strain>
    </source>
</reference>
<dbReference type="InterPro" id="IPR010791">
    <property type="entry name" value="AttH_dom"/>
</dbReference>
<protein>
    <recommendedName>
        <fullName evidence="1">AttH domain-containing protein</fullName>
    </recommendedName>
</protein>
<evidence type="ECO:0000313" key="2">
    <source>
        <dbReference type="EMBL" id="GGU98242.1"/>
    </source>
</evidence>
<organism evidence="2 3">
    <name type="scientific">Streptomyces filipinensis</name>
    <dbReference type="NCBI Taxonomy" id="66887"/>
    <lineage>
        <taxon>Bacteria</taxon>
        <taxon>Bacillati</taxon>
        <taxon>Actinomycetota</taxon>
        <taxon>Actinomycetes</taxon>
        <taxon>Kitasatosporales</taxon>
        <taxon>Streptomycetaceae</taxon>
        <taxon>Streptomyces</taxon>
    </lineage>
</organism>
<feature type="domain" description="AttH" evidence="1">
    <location>
        <begin position="55"/>
        <end position="172"/>
    </location>
</feature>
<proteinExistence type="predicted"/>
<dbReference type="InterPro" id="IPR023374">
    <property type="entry name" value="AttH-like_dom_sf"/>
</dbReference>